<keyword evidence="10" id="KW-1185">Reference proteome</keyword>
<dbReference type="SFLD" id="SFLDG00301">
    <property type="entry name" value="RuBisCO-like_proteins"/>
    <property type="match status" value="1"/>
</dbReference>
<keyword evidence="5" id="KW-0413">Isomerase</keyword>
<dbReference type="InterPro" id="IPR036422">
    <property type="entry name" value="RuBisCO_lsu_N_sf"/>
</dbReference>
<evidence type="ECO:0000256" key="6">
    <source>
        <dbReference type="RuleBase" id="RU003834"/>
    </source>
</evidence>
<keyword evidence="4" id="KW-0486">Methionine biosynthesis</keyword>
<dbReference type="GO" id="GO:0019509">
    <property type="term" value="P:L-methionine salvage from methylthioadenosine"/>
    <property type="evidence" value="ECO:0007669"/>
    <property type="project" value="InterPro"/>
</dbReference>
<dbReference type="SFLD" id="SFLDF00157">
    <property type="entry name" value="2_3-diketo-5-methylthiopentyl"/>
    <property type="match status" value="1"/>
</dbReference>
<protein>
    <submittedName>
        <fullName evidence="9">2,3-diketo-5-methylthiopentyl-1-phosphate enolase</fullName>
    </submittedName>
</protein>
<dbReference type="OrthoDB" id="9770811at2"/>
<evidence type="ECO:0000256" key="3">
    <source>
        <dbReference type="ARBA" id="ARBA00022842"/>
    </source>
</evidence>
<dbReference type="SUPFAM" id="SSF54966">
    <property type="entry name" value="RuBisCO, large subunit, small (N-terminal) domain"/>
    <property type="match status" value="1"/>
</dbReference>
<dbReference type="GO" id="GO:0043715">
    <property type="term" value="F:2,3-diketo-5-methylthiopentyl-1-phosphate enolase activity"/>
    <property type="evidence" value="ECO:0007669"/>
    <property type="project" value="InterPro"/>
</dbReference>
<evidence type="ECO:0000259" key="8">
    <source>
        <dbReference type="Pfam" id="PF02788"/>
    </source>
</evidence>
<feature type="domain" description="Ribulose bisphosphate carboxylase large subunit ferrodoxin-like N-terminal" evidence="8">
    <location>
        <begin position="3"/>
        <end position="112"/>
    </location>
</feature>
<dbReference type="AlphaFoldDB" id="A0A1I7KZW8"/>
<dbReference type="InterPro" id="IPR017717">
    <property type="entry name" value="Diketo-Methiopentyl-P_enolase"/>
</dbReference>
<dbReference type="InterPro" id="IPR000685">
    <property type="entry name" value="RuBisCO_lsu_C"/>
</dbReference>
<dbReference type="GO" id="GO:0016984">
    <property type="term" value="F:ribulose-bisphosphate carboxylase activity"/>
    <property type="evidence" value="ECO:0007669"/>
    <property type="project" value="InterPro"/>
</dbReference>
<keyword evidence="3" id="KW-0460">Magnesium</keyword>
<feature type="domain" description="Ribulose bisphosphate carboxylase large subunit C-terminal" evidence="7">
    <location>
        <begin position="127"/>
        <end position="403"/>
    </location>
</feature>
<proteinExistence type="inferred from homology"/>
<dbReference type="PANTHER" id="PTHR42704">
    <property type="entry name" value="RIBULOSE BISPHOSPHATE CARBOXYLASE"/>
    <property type="match status" value="1"/>
</dbReference>
<evidence type="ECO:0000259" key="7">
    <source>
        <dbReference type="Pfam" id="PF00016"/>
    </source>
</evidence>
<evidence type="ECO:0000256" key="2">
    <source>
        <dbReference type="ARBA" id="ARBA00022723"/>
    </source>
</evidence>
<reference evidence="10" key="1">
    <citation type="submission" date="2016-10" db="EMBL/GenBank/DDBJ databases">
        <authorList>
            <person name="Varghese N."/>
        </authorList>
    </citation>
    <scope>NUCLEOTIDE SEQUENCE [LARGE SCALE GENOMIC DNA]</scope>
    <source>
        <strain evidence="10">DSM 17980</strain>
    </source>
</reference>
<dbReference type="Proteomes" id="UP000183508">
    <property type="component" value="Unassembled WGS sequence"/>
</dbReference>
<organism evidence="9 10">
    <name type="scientific">Alicyclobacillus macrosporangiidus</name>
    <dbReference type="NCBI Taxonomy" id="392015"/>
    <lineage>
        <taxon>Bacteria</taxon>
        <taxon>Bacillati</taxon>
        <taxon>Bacillota</taxon>
        <taxon>Bacilli</taxon>
        <taxon>Bacillales</taxon>
        <taxon>Alicyclobacillaceae</taxon>
        <taxon>Alicyclobacillus</taxon>
    </lineage>
</organism>
<dbReference type="NCBIfam" id="NF007095">
    <property type="entry name" value="PRK09549.1"/>
    <property type="match status" value="1"/>
</dbReference>
<gene>
    <name evidence="9" type="ORF">SAMN05421543_1228</name>
</gene>
<sequence>MTADDRFVVATYVVEDEEKQLRKRADGIAIGLTVGSWTDLPAATQERMRPYCGRVEDITVEERLPDGRVRARIAIGYPVVNFPARIPALLTTVFGKLSMDGKIRLAGLHLPASFARAFPGPKFGAAGVRQVLGVHDRPLLMSIFKSCIGLPMDELVAAFTEQALGGADLIKDDEIFFNESLASPEDRVRAYREAARRTEAETGQRVLYAVNLTGPVTELRDRARRLAELGAGALLINAFAYGLDVLQALAEDPEVSVPLMAHPAVAGAMYAAPGYGISASVLFGQLLRLGGADIVIYPSPYGTVTLEAEESGQVLHHLRADNGLKPALPAPSAGIHPGLVPLLVRDYGMDVIVNAGGGIHGHPGGARAGARAFMAAIRAVVAGRSLREAAEDSPELAAAIQQWGVREA</sequence>
<dbReference type="Pfam" id="PF00016">
    <property type="entry name" value="RuBisCO_large"/>
    <property type="match status" value="1"/>
</dbReference>
<comment type="similarity">
    <text evidence="6">Belongs to the RuBisCO large chain family.</text>
</comment>
<keyword evidence="2" id="KW-0479">Metal-binding</keyword>
<dbReference type="SFLD" id="SFLDS00014">
    <property type="entry name" value="RuBisCO"/>
    <property type="match status" value="1"/>
</dbReference>
<name>A0A1I7KZW8_9BACL</name>
<dbReference type="Gene3D" id="3.20.20.110">
    <property type="entry name" value="Ribulose bisphosphate carboxylase, large subunit, C-terminal domain"/>
    <property type="match status" value="1"/>
</dbReference>
<dbReference type="Gene3D" id="3.30.70.150">
    <property type="entry name" value="RuBisCO large subunit, N-terminal domain"/>
    <property type="match status" value="1"/>
</dbReference>
<accession>A0A1I7KZW8</accession>
<dbReference type="InterPro" id="IPR033966">
    <property type="entry name" value="RuBisCO"/>
</dbReference>
<dbReference type="PANTHER" id="PTHR42704:SF17">
    <property type="entry name" value="RIBULOSE BISPHOSPHATE CARBOXYLASE LARGE CHAIN"/>
    <property type="match status" value="1"/>
</dbReference>
<dbReference type="EMBL" id="FPBV01000022">
    <property type="protein sequence ID" value="SFV02991.1"/>
    <property type="molecule type" value="Genomic_DNA"/>
</dbReference>
<evidence type="ECO:0000313" key="10">
    <source>
        <dbReference type="Proteomes" id="UP000183508"/>
    </source>
</evidence>
<dbReference type="SUPFAM" id="SSF51649">
    <property type="entry name" value="RuBisCo, C-terminal domain"/>
    <property type="match status" value="1"/>
</dbReference>
<dbReference type="GO" id="GO:0015977">
    <property type="term" value="P:carbon fixation"/>
    <property type="evidence" value="ECO:0007669"/>
    <property type="project" value="InterPro"/>
</dbReference>
<dbReference type="RefSeq" id="WP_074955363.1">
    <property type="nucleotide sequence ID" value="NZ_FPBV01000022.1"/>
</dbReference>
<keyword evidence="1" id="KW-0028">Amino-acid biosynthesis</keyword>
<dbReference type="STRING" id="392015.SAMN05421543_1228"/>
<evidence type="ECO:0000256" key="5">
    <source>
        <dbReference type="ARBA" id="ARBA00023235"/>
    </source>
</evidence>
<dbReference type="InterPro" id="IPR036376">
    <property type="entry name" value="RuBisCO_lsu_C_sf"/>
</dbReference>
<dbReference type="GO" id="GO:0000287">
    <property type="term" value="F:magnesium ion binding"/>
    <property type="evidence" value="ECO:0007669"/>
    <property type="project" value="InterPro"/>
</dbReference>
<evidence type="ECO:0000256" key="4">
    <source>
        <dbReference type="ARBA" id="ARBA00023167"/>
    </source>
</evidence>
<evidence type="ECO:0000256" key="1">
    <source>
        <dbReference type="ARBA" id="ARBA00022605"/>
    </source>
</evidence>
<dbReference type="eggNOG" id="COG1850">
    <property type="taxonomic scope" value="Bacteria"/>
</dbReference>
<dbReference type="InterPro" id="IPR017443">
    <property type="entry name" value="RuBisCO_lsu_fd_N"/>
</dbReference>
<evidence type="ECO:0000313" key="9">
    <source>
        <dbReference type="EMBL" id="SFV02991.1"/>
    </source>
</evidence>
<dbReference type="Pfam" id="PF02788">
    <property type="entry name" value="RuBisCO_large_N"/>
    <property type="match status" value="1"/>
</dbReference>